<accession>A0AAV4VD74</accession>
<organism evidence="2 3">
    <name type="scientific">Caerostris darwini</name>
    <dbReference type="NCBI Taxonomy" id="1538125"/>
    <lineage>
        <taxon>Eukaryota</taxon>
        <taxon>Metazoa</taxon>
        <taxon>Ecdysozoa</taxon>
        <taxon>Arthropoda</taxon>
        <taxon>Chelicerata</taxon>
        <taxon>Arachnida</taxon>
        <taxon>Araneae</taxon>
        <taxon>Araneomorphae</taxon>
        <taxon>Entelegynae</taxon>
        <taxon>Araneoidea</taxon>
        <taxon>Araneidae</taxon>
        <taxon>Caerostris</taxon>
    </lineage>
</organism>
<evidence type="ECO:0000313" key="3">
    <source>
        <dbReference type="Proteomes" id="UP001054837"/>
    </source>
</evidence>
<gene>
    <name evidence="2" type="ORF">CDAR_522861</name>
</gene>
<keyword evidence="1" id="KW-0472">Membrane</keyword>
<reference evidence="2 3" key="1">
    <citation type="submission" date="2021-06" db="EMBL/GenBank/DDBJ databases">
        <title>Caerostris darwini draft genome.</title>
        <authorList>
            <person name="Kono N."/>
            <person name="Arakawa K."/>
        </authorList>
    </citation>
    <scope>NUCLEOTIDE SEQUENCE [LARGE SCALE GENOMIC DNA]</scope>
</reference>
<name>A0AAV4VD74_9ARAC</name>
<proteinExistence type="predicted"/>
<dbReference type="Proteomes" id="UP001054837">
    <property type="component" value="Unassembled WGS sequence"/>
</dbReference>
<feature type="transmembrane region" description="Helical" evidence="1">
    <location>
        <begin position="17"/>
        <end position="37"/>
    </location>
</feature>
<keyword evidence="1" id="KW-0812">Transmembrane</keyword>
<dbReference type="AlphaFoldDB" id="A0AAV4VD74"/>
<keyword evidence="3" id="KW-1185">Reference proteome</keyword>
<evidence type="ECO:0000256" key="1">
    <source>
        <dbReference type="SAM" id="Phobius"/>
    </source>
</evidence>
<comment type="caution">
    <text evidence="2">The sequence shown here is derived from an EMBL/GenBank/DDBJ whole genome shotgun (WGS) entry which is preliminary data.</text>
</comment>
<evidence type="ECO:0000313" key="2">
    <source>
        <dbReference type="EMBL" id="GIY67455.1"/>
    </source>
</evidence>
<keyword evidence="1" id="KW-1133">Transmembrane helix</keyword>
<dbReference type="EMBL" id="BPLQ01012739">
    <property type="protein sequence ID" value="GIY67455.1"/>
    <property type="molecule type" value="Genomic_DNA"/>
</dbReference>
<protein>
    <recommendedName>
        <fullName evidence="4">ABC transmembrane type-1 domain-containing protein</fullName>
    </recommendedName>
</protein>
<sequence length="122" mass="14045">MIYQDISTAMMSVDNSLSFAVLLFLWSNMISLFLFTYDFMMLSHNFLSSVVRATFRHLERINSVIDAFYRQVKLPTDRIISKLLGGHGDSDSLRYVPISNNRQRQDWTVESMPGESFHKGAA</sequence>
<evidence type="ECO:0008006" key="4">
    <source>
        <dbReference type="Google" id="ProtNLM"/>
    </source>
</evidence>